<dbReference type="EMBL" id="VUJU01010848">
    <property type="protein sequence ID" value="KAF0712732.1"/>
    <property type="molecule type" value="Genomic_DNA"/>
</dbReference>
<dbReference type="OrthoDB" id="6623004at2759"/>
<feature type="non-terminal residue" evidence="1">
    <location>
        <position position="1"/>
    </location>
</feature>
<keyword evidence="2" id="KW-1185">Reference proteome</keyword>
<accession>A0A6G0VZT9</accession>
<gene>
    <name evidence="1" type="ORF">FWK35_00035057</name>
</gene>
<proteinExistence type="predicted"/>
<dbReference type="PANTHER" id="PTHR45749:SF35">
    <property type="entry name" value="AC-LIKE TRANSPOSASE-RELATED"/>
    <property type="match status" value="1"/>
</dbReference>
<sequence length="468" mass="52990">NALVRMAPKKKLSGAENLKKKIKRELEFKKGANALSKFLQKNKESINDNSYSSEELLPSTSSEQNITSSLLATTSSEQHTIKHLENMDISIEFQSTKLVSNTESSELSINSDPATWPSFLTSKQIDYIVVTGPEIFTKFSSIQLDHEKRHFSEIHFYRHLSNGEKLVRRWLIYSKSTGKIFCFCCKLFDRTPKSNLAICEFSDWHNVSAALAVHEKAPNHFKAYGTWIEIEKRLKLNKTIDAEHQRITNMETDYWVKVLDRLLSVTLYLSKNNLAFRGSSDKFYTQSNGNFLSLVELLVKEHFIGFKTVESSTGLSLTDLLLKTLAEKNISFLDCRGQGYDNGANMKGQKKGVQARVLSMNPRATFVPCNCHSLNLVVSDAASCSINSITVFGVLQRIYVLFSSSVNRWNILTDNITGLTVKPLSDTRWESKINSVKVVRFQTEQIYNALIKLSEVENIDAGTRHEAV</sequence>
<name>A0A6G0VZT9_APHCR</name>
<comment type="caution">
    <text evidence="1">The sequence shown here is derived from an EMBL/GenBank/DDBJ whole genome shotgun (WGS) entry which is preliminary data.</text>
</comment>
<organism evidence="1 2">
    <name type="scientific">Aphis craccivora</name>
    <name type="common">Cowpea aphid</name>
    <dbReference type="NCBI Taxonomy" id="307492"/>
    <lineage>
        <taxon>Eukaryota</taxon>
        <taxon>Metazoa</taxon>
        <taxon>Ecdysozoa</taxon>
        <taxon>Arthropoda</taxon>
        <taxon>Hexapoda</taxon>
        <taxon>Insecta</taxon>
        <taxon>Pterygota</taxon>
        <taxon>Neoptera</taxon>
        <taxon>Paraneoptera</taxon>
        <taxon>Hemiptera</taxon>
        <taxon>Sternorrhyncha</taxon>
        <taxon>Aphidomorpha</taxon>
        <taxon>Aphidoidea</taxon>
        <taxon>Aphididae</taxon>
        <taxon>Aphidini</taxon>
        <taxon>Aphis</taxon>
        <taxon>Aphis</taxon>
    </lineage>
</organism>
<dbReference type="AlphaFoldDB" id="A0A6G0VZT9"/>
<dbReference type="InterPro" id="IPR012337">
    <property type="entry name" value="RNaseH-like_sf"/>
</dbReference>
<evidence type="ECO:0000313" key="1">
    <source>
        <dbReference type="EMBL" id="KAF0712732.1"/>
    </source>
</evidence>
<dbReference type="PANTHER" id="PTHR45749">
    <property type="match status" value="1"/>
</dbReference>
<protein>
    <submittedName>
        <fullName evidence="1">Zinc finger MYM-type protein 1-like</fullName>
    </submittedName>
</protein>
<dbReference type="SUPFAM" id="SSF53098">
    <property type="entry name" value="Ribonuclease H-like"/>
    <property type="match status" value="1"/>
</dbReference>
<dbReference type="Proteomes" id="UP000478052">
    <property type="component" value="Unassembled WGS sequence"/>
</dbReference>
<evidence type="ECO:0000313" key="2">
    <source>
        <dbReference type="Proteomes" id="UP000478052"/>
    </source>
</evidence>
<reference evidence="1 2" key="1">
    <citation type="submission" date="2019-08" db="EMBL/GenBank/DDBJ databases">
        <title>Whole genome of Aphis craccivora.</title>
        <authorList>
            <person name="Voronova N.V."/>
            <person name="Shulinski R.S."/>
            <person name="Bandarenka Y.V."/>
            <person name="Zhorov D.G."/>
            <person name="Warner D."/>
        </authorList>
    </citation>
    <scope>NUCLEOTIDE SEQUENCE [LARGE SCALE GENOMIC DNA]</scope>
    <source>
        <strain evidence="1">180601</strain>
        <tissue evidence="1">Whole Body</tissue>
    </source>
</reference>